<evidence type="ECO:0000313" key="2">
    <source>
        <dbReference type="Proteomes" id="UP001642260"/>
    </source>
</evidence>
<comment type="caution">
    <text evidence="1">The sequence shown here is derived from an EMBL/GenBank/DDBJ whole genome shotgun (WGS) entry which is preliminary data.</text>
</comment>
<dbReference type="Pfam" id="PF04788">
    <property type="entry name" value="DUF620"/>
    <property type="match status" value="1"/>
</dbReference>
<dbReference type="Proteomes" id="UP001642260">
    <property type="component" value="Unassembled WGS sequence"/>
</dbReference>
<organism evidence="1 2">
    <name type="scientific">Eruca vesicaria subsp. sativa</name>
    <name type="common">Garden rocket</name>
    <name type="synonym">Eruca sativa</name>
    <dbReference type="NCBI Taxonomy" id="29727"/>
    <lineage>
        <taxon>Eukaryota</taxon>
        <taxon>Viridiplantae</taxon>
        <taxon>Streptophyta</taxon>
        <taxon>Embryophyta</taxon>
        <taxon>Tracheophyta</taxon>
        <taxon>Spermatophyta</taxon>
        <taxon>Magnoliopsida</taxon>
        <taxon>eudicotyledons</taxon>
        <taxon>Gunneridae</taxon>
        <taxon>Pentapetalae</taxon>
        <taxon>rosids</taxon>
        <taxon>malvids</taxon>
        <taxon>Brassicales</taxon>
        <taxon>Brassicaceae</taxon>
        <taxon>Brassiceae</taxon>
        <taxon>Eruca</taxon>
    </lineage>
</organism>
<dbReference type="InterPro" id="IPR006873">
    <property type="entry name" value="DUF620"/>
</dbReference>
<name>A0ABC8K1L3_ERUVS</name>
<dbReference type="AlphaFoldDB" id="A0ABC8K1L3"/>
<sequence>MWQMLTEKLLTELVGGGHKISAGSEREIVWRYTPWLGDHAAKGVIRHLRHTLQAKKEEEEE</sequence>
<dbReference type="PANTHER" id="PTHR31300:SF3">
    <property type="entry name" value="GB|AAD30234.1"/>
    <property type="match status" value="1"/>
</dbReference>
<dbReference type="PANTHER" id="PTHR31300">
    <property type="entry name" value="LIPASE"/>
    <property type="match status" value="1"/>
</dbReference>
<accession>A0ABC8K1L3</accession>
<protein>
    <submittedName>
        <fullName evidence="1">Uncharacterized protein</fullName>
    </submittedName>
</protein>
<gene>
    <name evidence="1" type="ORF">ERUC_LOCUS18141</name>
</gene>
<reference evidence="1 2" key="1">
    <citation type="submission" date="2022-03" db="EMBL/GenBank/DDBJ databases">
        <authorList>
            <person name="Macdonald S."/>
            <person name="Ahmed S."/>
            <person name="Newling K."/>
        </authorList>
    </citation>
    <scope>NUCLEOTIDE SEQUENCE [LARGE SCALE GENOMIC DNA]</scope>
</reference>
<evidence type="ECO:0000313" key="1">
    <source>
        <dbReference type="EMBL" id="CAH8350962.1"/>
    </source>
</evidence>
<keyword evidence="2" id="KW-1185">Reference proteome</keyword>
<proteinExistence type="predicted"/>
<dbReference type="EMBL" id="CAKOAT010168155">
    <property type="protein sequence ID" value="CAH8350962.1"/>
    <property type="molecule type" value="Genomic_DNA"/>
</dbReference>